<dbReference type="InterPro" id="IPR036188">
    <property type="entry name" value="FAD/NAD-bd_sf"/>
</dbReference>
<dbReference type="Pfam" id="PF13237">
    <property type="entry name" value="Fer4_10"/>
    <property type="match status" value="1"/>
</dbReference>
<dbReference type="PRINTS" id="PR00419">
    <property type="entry name" value="ADXRDTASE"/>
</dbReference>
<dbReference type="GO" id="GO:0051536">
    <property type="term" value="F:iron-sulfur cluster binding"/>
    <property type="evidence" value="ECO:0007669"/>
    <property type="project" value="UniProtKB-KW"/>
</dbReference>
<keyword evidence="3" id="KW-0408">Iron</keyword>
<dbReference type="Proteomes" id="UP000178086">
    <property type="component" value="Unassembled WGS sequence"/>
</dbReference>
<evidence type="ECO:0000313" key="7">
    <source>
        <dbReference type="Proteomes" id="UP000178086"/>
    </source>
</evidence>
<gene>
    <name evidence="6" type="ORF">A2074_00400</name>
</gene>
<sequence>MASEATNVNSQSEAFETWIKDQPLKPPCASACPVNADIQSFVSLVAQGRFKESLEAVRERCTLPGSLGRICHHPCEGECRRNDVEGAVNIRAIKRFASDVCADEPVSDAVPKTRGKKVAIIGGGVAGLTAAYDLAKDGFDVTIYEQNDACGGAIYTGVPKYRLPKDVVAQDVAAIESLGVTIKTNTAIGKDVAFDDLAKDYDAVLIAIGLSVSRGIPIPGHDADGVLLALPVLKEANFNDNATIGKRVVVIGGGNVAFDVARSAKRMGAEEVSLCCLECEDEIPAFSWELVEAREEGIIINPSWGPKEIIVEGGKASAISFKRCSRVFDEKGMFNPAYDENEILGIEADNVVFAIGQGADMNGFTGTSLEVDERGRIKWDALTLRTNLPNVFASGEVVTGPGSAVAAMRNAHHAATAIERFLTTGTAGAVVVPEPLAIGRLPQHTIDAIVRKEKNHVPVVDPAERVKSFMEAEGGFDIDMAIYEAGRCMNCGRGAEIIAEKCAACLTCVRVCPFGAAYISEARVAGFNWDSCQSCGICAAECPGMAIHVGFNDDTLINERIDAATSGITAFGCQLGKPEIYNPLSKATSTPPGLNFVKLMCASRLDMRHILRAIENGVDGVAVMACPDDKCRYRKDVNWAEVRANRVKRLLDEIGIGGERVEFMGSFATPEEARQAIGAFKAKLAELGPNPLNKVMVK</sequence>
<dbReference type="Gene3D" id="3.50.50.60">
    <property type="entry name" value="FAD/NAD(P)-binding domain"/>
    <property type="match status" value="2"/>
</dbReference>
<proteinExistence type="predicted"/>
<dbReference type="InterPro" id="IPR003813">
    <property type="entry name" value="MvhD/FlpD"/>
</dbReference>
<dbReference type="SUPFAM" id="SSF54862">
    <property type="entry name" value="4Fe-4S ferredoxins"/>
    <property type="match status" value="1"/>
</dbReference>
<dbReference type="PANTHER" id="PTHR42783:SF3">
    <property type="entry name" value="GLUTAMATE SYNTHASE [NADPH] SMALL CHAIN-RELATED"/>
    <property type="match status" value="1"/>
</dbReference>
<accession>A0A1F2URS5</accession>
<dbReference type="InterPro" id="IPR009051">
    <property type="entry name" value="Helical_ferredxn"/>
</dbReference>
<evidence type="ECO:0000256" key="1">
    <source>
        <dbReference type="ARBA" id="ARBA00022723"/>
    </source>
</evidence>
<dbReference type="SUPFAM" id="SSF51971">
    <property type="entry name" value="Nucleotide-binding domain"/>
    <property type="match status" value="2"/>
</dbReference>
<dbReference type="InterPro" id="IPR017900">
    <property type="entry name" value="4Fe4S_Fe_S_CS"/>
</dbReference>
<feature type="domain" description="4Fe-4S ferredoxin-type" evidence="5">
    <location>
        <begin position="523"/>
        <end position="552"/>
    </location>
</feature>
<keyword evidence="4" id="KW-0411">Iron-sulfur</keyword>
<reference evidence="6 7" key="1">
    <citation type="journal article" date="2016" name="Nat. Commun.">
        <title>Thousands of microbial genomes shed light on interconnected biogeochemical processes in an aquifer system.</title>
        <authorList>
            <person name="Anantharaman K."/>
            <person name="Brown C.T."/>
            <person name="Hug L.A."/>
            <person name="Sharon I."/>
            <person name="Castelle C.J."/>
            <person name="Probst A.J."/>
            <person name="Thomas B.C."/>
            <person name="Singh A."/>
            <person name="Wilkins M.J."/>
            <person name="Karaoz U."/>
            <person name="Brodie E.L."/>
            <person name="Williams K.H."/>
            <person name="Hubbard S.S."/>
            <person name="Banfield J.F."/>
        </authorList>
    </citation>
    <scope>NUCLEOTIDE SEQUENCE [LARGE SCALE GENOMIC DNA]</scope>
</reference>
<dbReference type="SUPFAM" id="SSF46548">
    <property type="entry name" value="alpha-helical ferredoxin"/>
    <property type="match status" value="1"/>
</dbReference>
<dbReference type="Pfam" id="PF14691">
    <property type="entry name" value="Fer4_20"/>
    <property type="match status" value="1"/>
</dbReference>
<evidence type="ECO:0000256" key="3">
    <source>
        <dbReference type="ARBA" id="ARBA00023004"/>
    </source>
</evidence>
<evidence type="ECO:0000256" key="4">
    <source>
        <dbReference type="ARBA" id="ARBA00023014"/>
    </source>
</evidence>
<dbReference type="PROSITE" id="PS51379">
    <property type="entry name" value="4FE4S_FER_2"/>
    <property type="match status" value="2"/>
</dbReference>
<dbReference type="Pfam" id="PF02662">
    <property type="entry name" value="FlpD"/>
    <property type="match status" value="1"/>
</dbReference>
<dbReference type="AlphaFoldDB" id="A0A1F2URS5"/>
<evidence type="ECO:0000259" key="5">
    <source>
        <dbReference type="PROSITE" id="PS51379"/>
    </source>
</evidence>
<name>A0A1F2URS5_9ACTN</name>
<dbReference type="InterPro" id="IPR017896">
    <property type="entry name" value="4Fe4S_Fe-S-bd"/>
</dbReference>
<dbReference type="InterPro" id="IPR023753">
    <property type="entry name" value="FAD/NAD-binding_dom"/>
</dbReference>
<evidence type="ECO:0000313" key="6">
    <source>
        <dbReference type="EMBL" id="OFW33343.1"/>
    </source>
</evidence>
<dbReference type="Gene3D" id="3.30.70.20">
    <property type="match status" value="1"/>
</dbReference>
<dbReference type="GO" id="GO:0016491">
    <property type="term" value="F:oxidoreductase activity"/>
    <property type="evidence" value="ECO:0007669"/>
    <property type="project" value="UniProtKB-KW"/>
</dbReference>
<dbReference type="InterPro" id="IPR028261">
    <property type="entry name" value="DPD_II"/>
</dbReference>
<feature type="domain" description="4Fe-4S ferredoxin-type" evidence="5">
    <location>
        <begin position="493"/>
        <end position="522"/>
    </location>
</feature>
<dbReference type="PROSITE" id="PS00198">
    <property type="entry name" value="4FE4S_FER_1"/>
    <property type="match status" value="1"/>
</dbReference>
<dbReference type="PANTHER" id="PTHR42783">
    <property type="entry name" value="GLUTAMATE SYNTHASE [NADPH] SMALL CHAIN"/>
    <property type="match status" value="1"/>
</dbReference>
<protein>
    <recommendedName>
        <fullName evidence="5">4Fe-4S ferredoxin-type domain-containing protein</fullName>
    </recommendedName>
</protein>
<evidence type="ECO:0000256" key="2">
    <source>
        <dbReference type="ARBA" id="ARBA00023002"/>
    </source>
</evidence>
<dbReference type="Gene3D" id="1.10.1060.10">
    <property type="entry name" value="Alpha-helical ferredoxin"/>
    <property type="match status" value="1"/>
</dbReference>
<dbReference type="EMBL" id="MELI01000069">
    <property type="protein sequence ID" value="OFW33343.1"/>
    <property type="molecule type" value="Genomic_DNA"/>
</dbReference>
<comment type="caution">
    <text evidence="6">The sequence shown here is derived from an EMBL/GenBank/DDBJ whole genome shotgun (WGS) entry which is preliminary data.</text>
</comment>
<keyword evidence="2" id="KW-0560">Oxidoreductase</keyword>
<organism evidence="6 7">
    <name type="scientific">Candidatus Aquicultor primus</name>
    <dbReference type="NCBI Taxonomy" id="1797195"/>
    <lineage>
        <taxon>Bacteria</taxon>
        <taxon>Bacillati</taxon>
        <taxon>Actinomycetota</taxon>
        <taxon>Candidatus Aquicultoria</taxon>
        <taxon>Candidatus Aquicultorales</taxon>
        <taxon>Candidatus Aquicultoraceae</taxon>
        <taxon>Candidatus Aquicultor</taxon>
    </lineage>
</organism>
<dbReference type="Pfam" id="PF07992">
    <property type="entry name" value="Pyr_redox_2"/>
    <property type="match status" value="1"/>
</dbReference>
<dbReference type="GO" id="GO:0046872">
    <property type="term" value="F:metal ion binding"/>
    <property type="evidence" value="ECO:0007669"/>
    <property type="project" value="UniProtKB-KW"/>
</dbReference>
<keyword evidence="1" id="KW-0479">Metal-binding</keyword>